<feature type="domain" description="DUF1996" evidence="3">
    <location>
        <begin position="40"/>
        <end position="273"/>
    </location>
</feature>
<feature type="chain" id="PRO_5045044917" description="DUF1996 domain-containing protein" evidence="2">
    <location>
        <begin position="23"/>
        <end position="703"/>
    </location>
</feature>
<feature type="region of interest" description="Disordered" evidence="1">
    <location>
        <begin position="596"/>
        <end position="703"/>
    </location>
</feature>
<dbReference type="Proteomes" id="UP001565368">
    <property type="component" value="Unassembled WGS sequence"/>
</dbReference>
<dbReference type="InterPro" id="IPR018535">
    <property type="entry name" value="DUF1996"/>
</dbReference>
<feature type="compositionally biased region" description="Polar residues" evidence="1">
    <location>
        <begin position="669"/>
        <end position="682"/>
    </location>
</feature>
<feature type="compositionally biased region" description="Low complexity" evidence="1">
    <location>
        <begin position="625"/>
        <end position="668"/>
    </location>
</feature>
<dbReference type="EMBL" id="JBBXJM010000002">
    <property type="protein sequence ID" value="KAL1412035.1"/>
    <property type="molecule type" value="Genomic_DNA"/>
</dbReference>
<feature type="compositionally biased region" description="Gly residues" evidence="1">
    <location>
        <begin position="614"/>
        <end position="624"/>
    </location>
</feature>
<evidence type="ECO:0000313" key="4">
    <source>
        <dbReference type="EMBL" id="KAL1412035.1"/>
    </source>
</evidence>
<feature type="signal peptide" evidence="2">
    <location>
        <begin position="1"/>
        <end position="22"/>
    </location>
</feature>
<gene>
    <name evidence="4" type="ORF">Q8F55_003032</name>
</gene>
<dbReference type="Pfam" id="PF09362">
    <property type="entry name" value="DUF1996"/>
    <property type="match status" value="1"/>
</dbReference>
<organism evidence="4 5">
    <name type="scientific">Vanrija albida</name>
    <dbReference type="NCBI Taxonomy" id="181172"/>
    <lineage>
        <taxon>Eukaryota</taxon>
        <taxon>Fungi</taxon>
        <taxon>Dikarya</taxon>
        <taxon>Basidiomycota</taxon>
        <taxon>Agaricomycotina</taxon>
        <taxon>Tremellomycetes</taxon>
        <taxon>Trichosporonales</taxon>
        <taxon>Trichosporonaceae</taxon>
        <taxon>Vanrija</taxon>
    </lineage>
</organism>
<accession>A0ABR3QBE7</accession>
<sequence length="703" mass="74544">MIKTIVAFQALWALAGVSMVNADAFWVIPNIEILTVGRVDPIASPGRVAPHSHAITGASNFRSVLNTPEEQQNAVCSTAPIQADKSNYWAPQVFFVNDDGEYEHMATGSRVYYHAPRNSVAFPKGMRMISGVANERKPDALRSQGVAIDCDERPGGSIWLPNGTTYREPCHAVHTNAFMPSCGWANQSLDSWDHFSHLTWPINSGGGQIWENVADPKCPETHPIKYPALMIQFNFWTSERQRKMWKTDGRPNFIFANGDTAGNTFHVDFVSGWDEGVLQAAIDTCDSVGDRIGDCPPFKPSIDSDKARACALQSMLPAEEVGYNKPLKNLPGCNPVWGIERDDKPTDCPWFNGDPGWTAPQGSYADNWRTMALAMDLNSSVVLPTKINTHEQPQVVTYNGMYNSGSLAAWPNQHTTDVVMKGTFEDFQKNADAATAPNKVCEAAGLKDSSAWSGLTPPTIVGKDKWSVLENLPKTFTWLKNVAHETKNVYLNFQDDLPRPTDGSENDQYDYILPDGTEHKAGAATPKKPASDASSTSDGKPTDAPSSSGSGSAATPTFSGTAAVPVKNVNLLNAEGGEHAPTSISGAEKASVVIEGASSPTASPTAASNSTGGNDYGTGSGAGEYGAADPAGAASSSSGSGTIAATATPSGTNSPAGAASSSGTPVSAFSATTLAGNGTQPTVKPAPGRCRRKTKRGVLKRRL</sequence>
<reference evidence="4 5" key="1">
    <citation type="submission" date="2023-08" db="EMBL/GenBank/DDBJ databases">
        <title>Annotated Genome Sequence of Vanrija albida AlHP1.</title>
        <authorList>
            <person name="Herzog R."/>
        </authorList>
    </citation>
    <scope>NUCLEOTIDE SEQUENCE [LARGE SCALE GENOMIC DNA]</scope>
    <source>
        <strain evidence="4 5">AlHP1</strain>
    </source>
</reference>
<evidence type="ECO:0000256" key="2">
    <source>
        <dbReference type="SAM" id="SignalP"/>
    </source>
</evidence>
<evidence type="ECO:0000259" key="3">
    <source>
        <dbReference type="Pfam" id="PF09362"/>
    </source>
</evidence>
<evidence type="ECO:0000313" key="5">
    <source>
        <dbReference type="Proteomes" id="UP001565368"/>
    </source>
</evidence>
<dbReference type="PANTHER" id="PTHR43662:SF3">
    <property type="entry name" value="DOMAIN PROTEIN, PUTATIVE (AFU_ORTHOLOGUE AFUA_6G11970)-RELATED"/>
    <property type="match status" value="1"/>
</dbReference>
<name>A0ABR3QBE7_9TREE</name>
<keyword evidence="2" id="KW-0732">Signal</keyword>
<comment type="caution">
    <text evidence="4">The sequence shown here is derived from an EMBL/GenBank/DDBJ whole genome shotgun (WGS) entry which is preliminary data.</text>
</comment>
<dbReference type="GeneID" id="95984075"/>
<proteinExistence type="predicted"/>
<feature type="compositionally biased region" description="Basic residues" evidence="1">
    <location>
        <begin position="689"/>
        <end position="703"/>
    </location>
</feature>
<feature type="compositionally biased region" description="Low complexity" evidence="1">
    <location>
        <begin position="597"/>
        <end position="608"/>
    </location>
</feature>
<keyword evidence="5" id="KW-1185">Reference proteome</keyword>
<evidence type="ECO:0000256" key="1">
    <source>
        <dbReference type="SAM" id="MobiDB-lite"/>
    </source>
</evidence>
<dbReference type="RefSeq" id="XP_069211979.1">
    <property type="nucleotide sequence ID" value="XM_069351593.1"/>
</dbReference>
<feature type="compositionally biased region" description="Low complexity" evidence="1">
    <location>
        <begin position="542"/>
        <end position="559"/>
    </location>
</feature>
<feature type="region of interest" description="Disordered" evidence="1">
    <location>
        <begin position="494"/>
        <end position="559"/>
    </location>
</feature>
<dbReference type="PANTHER" id="PTHR43662">
    <property type="match status" value="1"/>
</dbReference>
<protein>
    <recommendedName>
        <fullName evidence="3">DUF1996 domain-containing protein</fullName>
    </recommendedName>
</protein>